<evidence type="ECO:0000256" key="6">
    <source>
        <dbReference type="SAM" id="MobiDB-lite"/>
    </source>
</evidence>
<feature type="domain" description="RNB" evidence="7">
    <location>
        <begin position="489"/>
        <end position="842"/>
    </location>
</feature>
<dbReference type="EMBL" id="JBBPBN010000015">
    <property type="protein sequence ID" value="KAK9023580.1"/>
    <property type="molecule type" value="Genomic_DNA"/>
</dbReference>
<dbReference type="PROSITE" id="PS01175">
    <property type="entry name" value="RIBONUCLEASE_II"/>
    <property type="match status" value="1"/>
</dbReference>
<feature type="region of interest" description="Disordered" evidence="6">
    <location>
        <begin position="1"/>
        <end position="83"/>
    </location>
</feature>
<keyword evidence="5" id="KW-0540">Nuclease</keyword>
<reference evidence="8 9" key="1">
    <citation type="journal article" date="2024" name="G3 (Bethesda)">
        <title>Genome assembly of Hibiscus sabdariffa L. provides insights into metabolisms of medicinal natural products.</title>
        <authorList>
            <person name="Kim T."/>
        </authorList>
    </citation>
    <scope>NUCLEOTIDE SEQUENCE [LARGE SCALE GENOMIC DNA]</scope>
    <source>
        <strain evidence="8">TK-2024</strain>
        <tissue evidence="8">Old leaves</tissue>
    </source>
</reference>
<keyword evidence="5" id="KW-0464">Manganese</keyword>
<organism evidence="8 9">
    <name type="scientific">Hibiscus sabdariffa</name>
    <name type="common">roselle</name>
    <dbReference type="NCBI Taxonomy" id="183260"/>
    <lineage>
        <taxon>Eukaryota</taxon>
        <taxon>Viridiplantae</taxon>
        <taxon>Streptophyta</taxon>
        <taxon>Embryophyta</taxon>
        <taxon>Tracheophyta</taxon>
        <taxon>Spermatophyta</taxon>
        <taxon>Magnoliopsida</taxon>
        <taxon>eudicotyledons</taxon>
        <taxon>Gunneridae</taxon>
        <taxon>Pentapetalae</taxon>
        <taxon>rosids</taxon>
        <taxon>malvids</taxon>
        <taxon>Malvales</taxon>
        <taxon>Malvaceae</taxon>
        <taxon>Malvoideae</taxon>
        <taxon>Hibiscus</taxon>
    </lineage>
</organism>
<comment type="caution">
    <text evidence="8">The sequence shown here is derived from an EMBL/GenBank/DDBJ whole genome shotgun (WGS) entry which is preliminary data.</text>
</comment>
<comment type="cofactor">
    <cofactor evidence="5">
        <name>Mg(2+)</name>
        <dbReference type="ChEBI" id="CHEBI:18420"/>
    </cofactor>
    <cofactor evidence="5">
        <name>Mn(2+)</name>
        <dbReference type="ChEBI" id="CHEBI:29035"/>
    </cofactor>
</comment>
<evidence type="ECO:0000259" key="7">
    <source>
        <dbReference type="SMART" id="SM00955"/>
    </source>
</evidence>
<evidence type="ECO:0000256" key="4">
    <source>
        <dbReference type="ARBA" id="ARBA00022884"/>
    </source>
</evidence>
<evidence type="ECO:0000256" key="2">
    <source>
        <dbReference type="ARBA" id="ARBA00022723"/>
    </source>
</evidence>
<evidence type="ECO:0000313" key="9">
    <source>
        <dbReference type="Proteomes" id="UP001396334"/>
    </source>
</evidence>
<dbReference type="Proteomes" id="UP001396334">
    <property type="component" value="Unassembled WGS sequence"/>
</dbReference>
<keyword evidence="4 5" id="KW-0694">RNA-binding</keyword>
<dbReference type="InterPro" id="IPR050180">
    <property type="entry name" value="RNR_Ribonuclease"/>
</dbReference>
<dbReference type="SMART" id="SM00955">
    <property type="entry name" value="RNB"/>
    <property type="match status" value="1"/>
</dbReference>
<feature type="compositionally biased region" description="Polar residues" evidence="6">
    <location>
        <begin position="62"/>
        <end position="83"/>
    </location>
</feature>
<keyword evidence="9" id="KW-1185">Reference proteome</keyword>
<dbReference type="HAMAP" id="MF_03045">
    <property type="entry name" value="DIS3L2"/>
    <property type="match status" value="1"/>
</dbReference>
<gene>
    <name evidence="8" type="ORF">V6N11_003794</name>
</gene>
<dbReference type="Pfam" id="PF17849">
    <property type="entry name" value="OB_Dis3"/>
    <property type="match status" value="1"/>
</dbReference>
<dbReference type="Pfam" id="PF00773">
    <property type="entry name" value="RNB"/>
    <property type="match status" value="1"/>
</dbReference>
<feature type="binding site" evidence="5">
    <location>
        <position position="501"/>
    </location>
    <ligand>
        <name>Mg(2+)</name>
        <dbReference type="ChEBI" id="CHEBI:18420"/>
    </ligand>
</feature>
<feature type="site" description="Important for catalytic activity" evidence="5">
    <location>
        <position position="509"/>
    </location>
</feature>
<dbReference type="SUPFAM" id="SSF50249">
    <property type="entry name" value="Nucleic acid-binding proteins"/>
    <property type="match status" value="3"/>
</dbReference>
<dbReference type="PANTHER" id="PTHR23355:SF9">
    <property type="entry name" value="DIS3-LIKE EXONUCLEASE 2"/>
    <property type="match status" value="1"/>
</dbReference>
<proteinExistence type="inferred from homology"/>
<evidence type="ECO:0000313" key="8">
    <source>
        <dbReference type="EMBL" id="KAK9023580.1"/>
    </source>
</evidence>
<evidence type="ECO:0000256" key="3">
    <source>
        <dbReference type="ARBA" id="ARBA00022842"/>
    </source>
</evidence>
<name>A0ABR2SED5_9ROSI</name>
<dbReference type="PANTHER" id="PTHR23355">
    <property type="entry name" value="RIBONUCLEASE"/>
    <property type="match status" value="1"/>
</dbReference>
<dbReference type="EC" id="3.1.13.-" evidence="5"/>
<feature type="binding site" evidence="5">
    <location>
        <position position="510"/>
    </location>
    <ligand>
        <name>Mg(2+)</name>
        <dbReference type="ChEBI" id="CHEBI:18420"/>
    </ligand>
</feature>
<keyword evidence="5" id="KW-0269">Exonuclease</keyword>
<keyword evidence="1 5" id="KW-0963">Cytoplasm</keyword>
<dbReference type="InterPro" id="IPR001900">
    <property type="entry name" value="RNase_II/R"/>
</dbReference>
<dbReference type="InterPro" id="IPR012340">
    <property type="entry name" value="NA-bd_OB-fold"/>
</dbReference>
<comment type="function">
    <text evidence="5">3'-5'-exoribonuclease that specifically recognizes RNAs polyuridylated at their 3' end and mediates their degradation. Component of an exosome-independent RNA degradation pathway that mediates degradation of cytoplasmic mRNAs that have been deadenylated and subsequently uridylated at their 3'.</text>
</comment>
<dbReference type="InterPro" id="IPR041505">
    <property type="entry name" value="Dis3_CSD2"/>
</dbReference>
<dbReference type="InterPro" id="IPR028591">
    <property type="entry name" value="DIS3L2"/>
</dbReference>
<feature type="compositionally biased region" description="Basic residues" evidence="6">
    <location>
        <begin position="24"/>
        <end position="36"/>
    </location>
</feature>
<keyword evidence="2 5" id="KW-0479">Metal-binding</keyword>
<protein>
    <recommendedName>
        <fullName evidence="5">DIS3-like exonuclease 2</fullName>
        <ecNumber evidence="5">3.1.13.-</ecNumber>
    </recommendedName>
</protein>
<comment type="similarity">
    <text evidence="5">Belongs to the RNR ribonuclease family. DIS3L2 subfamily.</text>
</comment>
<accession>A0ABR2SED5</accession>
<comment type="subcellular location">
    <subcellularLocation>
        <location evidence="5">Cytoplasm</location>
    </subcellularLocation>
    <subcellularLocation>
        <location evidence="5">Cytoplasm</location>
        <location evidence="5">P-body</location>
    </subcellularLocation>
</comment>
<dbReference type="Gene3D" id="2.40.50.690">
    <property type="match status" value="1"/>
</dbReference>
<keyword evidence="3 5" id="KW-0460">Magnesium</keyword>
<evidence type="ECO:0000256" key="1">
    <source>
        <dbReference type="ARBA" id="ARBA00022490"/>
    </source>
</evidence>
<dbReference type="InterPro" id="IPR022966">
    <property type="entry name" value="RNase_II/R_CS"/>
</dbReference>
<sequence>MKGGSGVAEPPVIVERVEDADKEKKKKRRSNRRSKHNSACNSVSEARGETSDGFKSEDKTKSLTSMNCSSSKQGLEMASNEQTPVTASDVGFTSMPTMHINERVSFVCDDTAVDVGGTFSNSCPEPNAYAGSSPFHQFEGFARKKLFAAHWPIEAVNEALEKGEAFKALFRVNAHNRLEAYCKIDGVPTDVLVSGISSQNRAVEGDIVVIKVDPLGLWSKMKGSNGSSNNSTPVEDCNIVQEVNGVADNSYKGKGTLDADCEYGNGRSGVPLEKSFYDGTQVTREVAYNHVNGHRQCGLECSHAGLLPGQNDGINSVDMLAAMVSRYPLKRPTAKVVAIVEKSLRRNAIVGFLNVKQWFSYRDLNRKDAKKNSAIFDHEYVTLTPTDPRFPKMTVFVRDLPDSIKKRLADGDVTIEMELLAAQIEDWSVESPSPRASVSRSFGRGSELETQINAILYENAIHCADFPPPVFSCLPSTPWEIPPEEFQTRKDLRDLCVFTIDPSTASDLDDALSIEKLTKDTFRVGVHIADVSYFVLPNKALDVEAQIRSTSVYLLQKKIQMLPSLLSEELGSLNPGIDRLAFSMFWELNRTGDVLDRWIGRTVISSCCKLSYKHAQDIIQGIIDLEKSDTLEGLPQLHGKFEWADVIRSVNCLHEISKTLKEKRFSDGALQLESTKVVYLFDEDGVPYDSSLSERMDSNFLVEEFMLLANMTAAEVISRAFPNGALLRRHPEPNMRKLKEFEAFCRKHCLALDTSSSSQLQQSLEKLREKLKDDSVLFDILISYASKPMQLASYFCSGDLKDNLNDWGHYGLAVPLYTHFTSPLRRYPDIVVHRTLAAVIEAEELYMKHRRVLKGNNGEEVSRKCFTGIYFDKEAAESPQGKDALSNAALKHGIPSPELLGDVAAYCNERKLASRHAEDACEKLYMWFLLKRREILLSDARVLGLGPRFMSVYIQKLAIERRIYYDEVEGLTVEWLESTSTLVLSLSCHKRLFKSGGPRNYMSLGNAAWVVNPYVLSMETDGTADCDATCMVRGEVEPTSKSWVDPGTFPLTVRMLSTVPVALYAIGGDDGPLEIGVRLYMSSYLKGFSSYGSLRPASRFRPPSTPVQYKLSKGGEIVRTDIQVGDDTRPLFSVSLWKKELRSTVVAGDIVLLQNVKITKFRDVFEARTDEWSSLLRLVHPYQSLVSKSAIELVAECRMGIVVKEKLSKVIEWVQRTGYSAIDNVDPYDRQKRQLSRNWKVPEPNKFRECPSLPEVLCLNSHCKAIFSASVGEIFLPITWRHIGVSENENMFISRRLYTSADNSLAEDLICTGCRLCGSPLHQEHGRPIVGRVPLYCEKSSDRLHAVSLIYRPFMLYLWDEYEHMPVLVKNNAAEKLFGNIKAERVLLCYKELKCDKTLDPGCVAENSHRSCGTRTRDSPNAAGTSYAEYCSSDAHERQECRQDLKGINVFKIWLVVLKMLLQQGKNSPLKFEVAVNASLDIENGRFEMLSVSTPCFKNSPWNELNV</sequence>
<evidence type="ECO:0000256" key="5">
    <source>
        <dbReference type="HAMAP-Rule" id="MF_03045"/>
    </source>
</evidence>
<dbReference type="Gene3D" id="2.40.50.700">
    <property type="match status" value="1"/>
</dbReference>
<feature type="compositionally biased region" description="Basic and acidic residues" evidence="6">
    <location>
        <begin position="46"/>
        <end position="61"/>
    </location>
</feature>
<keyword evidence="5" id="KW-0378">Hydrolase</keyword>